<dbReference type="Pfam" id="PF00324">
    <property type="entry name" value="AA_permease"/>
    <property type="match status" value="1"/>
</dbReference>
<evidence type="ECO:0000313" key="7">
    <source>
        <dbReference type="EMBL" id="KAF2768912.1"/>
    </source>
</evidence>
<dbReference type="PANTHER" id="PTHR43341:SF36">
    <property type="entry name" value="PROLINE-SPECIFIC PERMEASE"/>
    <property type="match status" value="1"/>
</dbReference>
<comment type="subcellular location">
    <subcellularLocation>
        <location evidence="1">Membrane</location>
        <topology evidence="1">Multi-pass membrane protein</topology>
    </subcellularLocation>
</comment>
<gene>
    <name evidence="7" type="ORF">EJ03DRAFT_383034</name>
</gene>
<dbReference type="GO" id="GO:0015171">
    <property type="term" value="F:amino acid transmembrane transporter activity"/>
    <property type="evidence" value="ECO:0007669"/>
    <property type="project" value="TreeGrafter"/>
</dbReference>
<dbReference type="Proteomes" id="UP000799436">
    <property type="component" value="Unassembled WGS sequence"/>
</dbReference>
<dbReference type="PANTHER" id="PTHR43341">
    <property type="entry name" value="AMINO ACID PERMEASE"/>
    <property type="match status" value="1"/>
</dbReference>
<sequence length="207" mass="21500">MPPPRPSAEERKSLSADIRVLPPSLPHHHHHQTLTRGLKSRHIQFLALGGALGTGLFLGAGSILATVGPAPLFTAYLATTLLVWTIMNALAEITAYLPLRGITLPYFVHRFVDPSLAFADGWNYWFAYAMLVATEVTAGGDCVGVLDGGGAGRGVDFGFAGGDSGAEFGVGGRFWGGGVLVCGREGGDGFGAGGFDLGVVFWGRAAA</sequence>
<dbReference type="AlphaFoldDB" id="A0A6G1L8J4"/>
<keyword evidence="8" id="KW-1185">Reference proteome</keyword>
<proteinExistence type="predicted"/>
<protein>
    <recommendedName>
        <fullName evidence="6">Amino acid permease/ SLC12A domain-containing protein</fullName>
    </recommendedName>
</protein>
<evidence type="ECO:0000313" key="8">
    <source>
        <dbReference type="Proteomes" id="UP000799436"/>
    </source>
</evidence>
<keyword evidence="3 5" id="KW-1133">Transmembrane helix</keyword>
<feature type="domain" description="Amino acid permease/ SLC12A" evidence="6">
    <location>
        <begin position="42"/>
        <end position="145"/>
    </location>
</feature>
<reference evidence="7" key="1">
    <citation type="journal article" date="2020" name="Stud. Mycol.">
        <title>101 Dothideomycetes genomes: a test case for predicting lifestyles and emergence of pathogens.</title>
        <authorList>
            <person name="Haridas S."/>
            <person name="Albert R."/>
            <person name="Binder M."/>
            <person name="Bloem J."/>
            <person name="Labutti K."/>
            <person name="Salamov A."/>
            <person name="Andreopoulos B."/>
            <person name="Baker S."/>
            <person name="Barry K."/>
            <person name="Bills G."/>
            <person name="Bluhm B."/>
            <person name="Cannon C."/>
            <person name="Castanera R."/>
            <person name="Culley D."/>
            <person name="Daum C."/>
            <person name="Ezra D."/>
            <person name="Gonzalez J."/>
            <person name="Henrissat B."/>
            <person name="Kuo A."/>
            <person name="Liang C."/>
            <person name="Lipzen A."/>
            <person name="Lutzoni F."/>
            <person name="Magnuson J."/>
            <person name="Mondo S."/>
            <person name="Nolan M."/>
            <person name="Ohm R."/>
            <person name="Pangilinan J."/>
            <person name="Park H.-J."/>
            <person name="Ramirez L."/>
            <person name="Alfaro M."/>
            <person name="Sun H."/>
            <person name="Tritt A."/>
            <person name="Yoshinaga Y."/>
            <person name="Zwiers L.-H."/>
            <person name="Turgeon B."/>
            <person name="Goodwin S."/>
            <person name="Spatafora J."/>
            <person name="Crous P."/>
            <person name="Grigoriev I."/>
        </authorList>
    </citation>
    <scope>NUCLEOTIDE SEQUENCE</scope>
    <source>
        <strain evidence="7">CBS 116005</strain>
    </source>
</reference>
<keyword evidence="2 5" id="KW-0812">Transmembrane</keyword>
<feature type="transmembrane region" description="Helical" evidence="5">
    <location>
        <begin position="45"/>
        <end position="67"/>
    </location>
</feature>
<evidence type="ECO:0000256" key="4">
    <source>
        <dbReference type="ARBA" id="ARBA00023136"/>
    </source>
</evidence>
<keyword evidence="4 5" id="KW-0472">Membrane</keyword>
<evidence type="ECO:0000259" key="6">
    <source>
        <dbReference type="Pfam" id="PF00324"/>
    </source>
</evidence>
<name>A0A6G1L8J4_9PEZI</name>
<accession>A0A6G1L8J4</accession>
<dbReference type="Gene3D" id="1.20.1740.10">
    <property type="entry name" value="Amino acid/polyamine transporter I"/>
    <property type="match status" value="1"/>
</dbReference>
<dbReference type="GO" id="GO:0016020">
    <property type="term" value="C:membrane"/>
    <property type="evidence" value="ECO:0007669"/>
    <property type="project" value="UniProtKB-SubCell"/>
</dbReference>
<evidence type="ECO:0000256" key="3">
    <source>
        <dbReference type="ARBA" id="ARBA00022989"/>
    </source>
</evidence>
<organism evidence="7 8">
    <name type="scientific">Teratosphaeria nubilosa</name>
    <dbReference type="NCBI Taxonomy" id="161662"/>
    <lineage>
        <taxon>Eukaryota</taxon>
        <taxon>Fungi</taxon>
        <taxon>Dikarya</taxon>
        <taxon>Ascomycota</taxon>
        <taxon>Pezizomycotina</taxon>
        <taxon>Dothideomycetes</taxon>
        <taxon>Dothideomycetidae</taxon>
        <taxon>Mycosphaerellales</taxon>
        <taxon>Teratosphaeriaceae</taxon>
        <taxon>Teratosphaeria</taxon>
    </lineage>
</organism>
<evidence type="ECO:0000256" key="2">
    <source>
        <dbReference type="ARBA" id="ARBA00022692"/>
    </source>
</evidence>
<dbReference type="EMBL" id="ML995839">
    <property type="protein sequence ID" value="KAF2768912.1"/>
    <property type="molecule type" value="Genomic_DNA"/>
</dbReference>
<evidence type="ECO:0000256" key="5">
    <source>
        <dbReference type="SAM" id="Phobius"/>
    </source>
</evidence>
<dbReference type="InterPro" id="IPR050524">
    <property type="entry name" value="APC_YAT"/>
</dbReference>
<dbReference type="InterPro" id="IPR004841">
    <property type="entry name" value="AA-permease/SLC12A_dom"/>
</dbReference>
<feature type="transmembrane region" description="Helical" evidence="5">
    <location>
        <begin position="73"/>
        <end position="91"/>
    </location>
</feature>
<evidence type="ECO:0000256" key="1">
    <source>
        <dbReference type="ARBA" id="ARBA00004141"/>
    </source>
</evidence>
<dbReference type="OrthoDB" id="3900342at2759"/>